<gene>
    <name evidence="4" type="ORF">SAMN02982927_02772</name>
</gene>
<dbReference type="AlphaFoldDB" id="A0A1I2UPJ4"/>
<name>A0A1I2UPJ4_9BACL</name>
<evidence type="ECO:0000256" key="2">
    <source>
        <dbReference type="ARBA" id="ARBA00022801"/>
    </source>
</evidence>
<proteinExistence type="predicted"/>
<dbReference type="GO" id="GO:0003676">
    <property type="term" value="F:nucleic acid binding"/>
    <property type="evidence" value="ECO:0007669"/>
    <property type="project" value="InterPro"/>
</dbReference>
<accession>A0A1I2UPJ4</accession>
<keyword evidence="5" id="KW-1185">Reference proteome</keyword>
<dbReference type="Proteomes" id="UP000198752">
    <property type="component" value="Unassembled WGS sequence"/>
</dbReference>
<dbReference type="RefSeq" id="WP_093673945.1">
    <property type="nucleotide sequence ID" value="NZ_FOOY01000022.1"/>
</dbReference>
<dbReference type="EMBL" id="FOOY01000022">
    <property type="protein sequence ID" value="SFG78940.1"/>
    <property type="molecule type" value="Genomic_DNA"/>
</dbReference>
<dbReference type="Pfam" id="PF08797">
    <property type="entry name" value="HIRAN"/>
    <property type="match status" value="1"/>
</dbReference>
<evidence type="ECO:0000313" key="5">
    <source>
        <dbReference type="Proteomes" id="UP000198752"/>
    </source>
</evidence>
<evidence type="ECO:0000313" key="4">
    <source>
        <dbReference type="EMBL" id="SFG78940.1"/>
    </source>
</evidence>
<feature type="domain" description="HIRAN" evidence="3">
    <location>
        <begin position="100"/>
        <end position="196"/>
    </location>
</feature>
<protein>
    <submittedName>
        <fullName evidence="4">HIRAN domain-containing protein</fullName>
    </submittedName>
</protein>
<evidence type="ECO:0000256" key="1">
    <source>
        <dbReference type="ARBA" id="ARBA00022723"/>
    </source>
</evidence>
<keyword evidence="2" id="KW-0378">Hydrolase</keyword>
<dbReference type="SMART" id="SM00910">
    <property type="entry name" value="HIRAN"/>
    <property type="match status" value="1"/>
</dbReference>
<dbReference type="OrthoDB" id="46144at2"/>
<dbReference type="STRING" id="269670.SAMN02982927_02772"/>
<evidence type="ECO:0000259" key="3">
    <source>
        <dbReference type="SMART" id="SM00910"/>
    </source>
</evidence>
<sequence>MIGYDRTNKHRGLKDALSNGYYPHIAFHDLKKFYVSDKLFGPFLRRIPNTKRPDFSSLLIKLGLPKAFDDMDLLQATGGRLATDTYEFVSPILINDGNFKLNFYIAGLRHYYSGAVHDLSFKNKLLLEKDPENKYDPFAVKIRLCDGVMLGFVPAFYSEFVTKVIDHQCRFQLEIDRLDSFAMPQLQVHVSFFGSLNKSSSEIENYYVGTTP</sequence>
<dbReference type="GO" id="GO:0016818">
    <property type="term" value="F:hydrolase activity, acting on acid anhydrides, in phosphorus-containing anhydrides"/>
    <property type="evidence" value="ECO:0007669"/>
    <property type="project" value="InterPro"/>
</dbReference>
<dbReference type="GO" id="GO:0008270">
    <property type="term" value="F:zinc ion binding"/>
    <property type="evidence" value="ECO:0007669"/>
    <property type="project" value="InterPro"/>
</dbReference>
<dbReference type="Gene3D" id="3.30.70.2330">
    <property type="match status" value="1"/>
</dbReference>
<organism evidence="4 5">
    <name type="scientific">Sporolactobacillus nakayamae</name>
    <dbReference type="NCBI Taxonomy" id="269670"/>
    <lineage>
        <taxon>Bacteria</taxon>
        <taxon>Bacillati</taxon>
        <taxon>Bacillota</taxon>
        <taxon>Bacilli</taxon>
        <taxon>Bacillales</taxon>
        <taxon>Sporolactobacillaceae</taxon>
        <taxon>Sporolactobacillus</taxon>
    </lineage>
</organism>
<dbReference type="InterPro" id="IPR014905">
    <property type="entry name" value="HIRAN"/>
</dbReference>
<keyword evidence="1" id="KW-0479">Metal-binding</keyword>
<reference evidence="5" key="1">
    <citation type="submission" date="2016-10" db="EMBL/GenBank/DDBJ databases">
        <authorList>
            <person name="Varghese N."/>
            <person name="Submissions S."/>
        </authorList>
    </citation>
    <scope>NUCLEOTIDE SEQUENCE [LARGE SCALE GENOMIC DNA]</scope>
    <source>
        <strain evidence="5">ATCC 700379</strain>
    </source>
</reference>